<dbReference type="AlphaFoldDB" id="A0A0F9VP65"/>
<protein>
    <recommendedName>
        <fullName evidence="2">Phosphoribosyltransferase domain-containing protein</fullName>
    </recommendedName>
</protein>
<sequence>MKRWRNVTSAMLATPCLVCLALPAWRRGFCPPCEEELPWQPPGCHFCGVALTGALTVNPALATADTGGTARSLCPRCSHQSPNFTRCHCTFAYEPPVSTMIRRIKDHAGFVEFRALSNCFIEHFVRHHLDTATPWPDLLLPVPLHPSRLRIRGFNQALLLARRLSRRTGIPVLQNSCARQPGTSQRGLNATQRLLNMKSTFRPGTGVELAVGRRLAIIDDVVTTTATTQAMAAVLRDSGATRIDVWALARSNQQPES</sequence>
<dbReference type="EMBL" id="LAZR01000014">
    <property type="protein sequence ID" value="KKO06896.1"/>
    <property type="molecule type" value="Genomic_DNA"/>
</dbReference>
<dbReference type="SUPFAM" id="SSF53271">
    <property type="entry name" value="PRTase-like"/>
    <property type="match status" value="1"/>
</dbReference>
<dbReference type="PANTHER" id="PTHR47505:SF1">
    <property type="entry name" value="DNA UTILIZATION PROTEIN YHGH"/>
    <property type="match status" value="1"/>
</dbReference>
<dbReference type="Gene3D" id="3.40.50.2020">
    <property type="match status" value="1"/>
</dbReference>
<dbReference type="InterPro" id="IPR051910">
    <property type="entry name" value="ComF/GntX_DNA_util-trans"/>
</dbReference>
<reference evidence="1" key="1">
    <citation type="journal article" date="2015" name="Nature">
        <title>Complex archaea that bridge the gap between prokaryotes and eukaryotes.</title>
        <authorList>
            <person name="Spang A."/>
            <person name="Saw J.H."/>
            <person name="Jorgensen S.L."/>
            <person name="Zaremba-Niedzwiedzka K."/>
            <person name="Martijn J."/>
            <person name="Lind A.E."/>
            <person name="van Eijk R."/>
            <person name="Schleper C."/>
            <person name="Guy L."/>
            <person name="Ettema T.J."/>
        </authorList>
    </citation>
    <scope>NUCLEOTIDE SEQUENCE</scope>
</reference>
<dbReference type="InterPro" id="IPR029057">
    <property type="entry name" value="PRTase-like"/>
</dbReference>
<name>A0A0F9VP65_9ZZZZ</name>
<proteinExistence type="predicted"/>
<gene>
    <name evidence="1" type="ORF">LCGC14_0060800</name>
</gene>
<organism evidence="1">
    <name type="scientific">marine sediment metagenome</name>
    <dbReference type="NCBI Taxonomy" id="412755"/>
    <lineage>
        <taxon>unclassified sequences</taxon>
        <taxon>metagenomes</taxon>
        <taxon>ecological metagenomes</taxon>
    </lineage>
</organism>
<dbReference type="PANTHER" id="PTHR47505">
    <property type="entry name" value="DNA UTILIZATION PROTEIN YHGH"/>
    <property type="match status" value="1"/>
</dbReference>
<comment type="caution">
    <text evidence="1">The sequence shown here is derived from an EMBL/GenBank/DDBJ whole genome shotgun (WGS) entry which is preliminary data.</text>
</comment>
<evidence type="ECO:0008006" key="2">
    <source>
        <dbReference type="Google" id="ProtNLM"/>
    </source>
</evidence>
<accession>A0A0F9VP65</accession>
<evidence type="ECO:0000313" key="1">
    <source>
        <dbReference type="EMBL" id="KKO06896.1"/>
    </source>
</evidence>